<sequence length="294" mass="32819">MISAGFYLLGLKGFSVLKGFVEKMGPEKVGVVCIGKDGGVENDYHHETSSFCKSNNITFYFRGESPKGSANYFFAIGWRWIISDDANLIVLHDSLLPQYRGFSPLVNMLINGESKIGVSAIKASNEYDRGDILGQKEVNITYPVKISDAIDKLSVIYSDLVVSVYSSITNKDTLEGIKQDNDLASYSMWRDGFDYVIDWSQDAERIIRFIDALGSPYLGALTYINGRSVRVKDAQLFDDVSIIDREVHVGKRIFSKDGKPVIICGTGLLLINKAIFEDNGKEIFETIPFRVRFG</sequence>
<dbReference type="Pfam" id="PF02911">
    <property type="entry name" value="Formyl_trans_C"/>
    <property type="match status" value="1"/>
</dbReference>
<dbReference type="GO" id="GO:0004479">
    <property type="term" value="F:methionyl-tRNA formyltransferase activity"/>
    <property type="evidence" value="ECO:0007669"/>
    <property type="project" value="TreeGrafter"/>
</dbReference>
<evidence type="ECO:0000259" key="1">
    <source>
        <dbReference type="Pfam" id="PF00551"/>
    </source>
</evidence>
<dbReference type="RefSeq" id="WP_123422247.1">
    <property type="nucleotide sequence ID" value="NZ_RJUL01000009.1"/>
</dbReference>
<feature type="domain" description="Formyl transferase C-terminal" evidence="2">
    <location>
        <begin position="194"/>
        <end position="278"/>
    </location>
</feature>
<dbReference type="InterPro" id="IPR011034">
    <property type="entry name" value="Formyl_transferase-like_C_sf"/>
</dbReference>
<dbReference type="Gene3D" id="3.40.50.12230">
    <property type="match status" value="1"/>
</dbReference>
<name>A0A3N1P5X5_9GAMM</name>
<feature type="domain" description="Formyl transferase N-terminal" evidence="1">
    <location>
        <begin position="87"/>
        <end position="142"/>
    </location>
</feature>
<evidence type="ECO:0000313" key="3">
    <source>
        <dbReference type="EMBL" id="ROQ22537.1"/>
    </source>
</evidence>
<proteinExistence type="predicted"/>
<dbReference type="Pfam" id="PF00551">
    <property type="entry name" value="Formyl_trans_N"/>
    <property type="match status" value="1"/>
</dbReference>
<keyword evidence="3" id="KW-0808">Transferase</keyword>
<dbReference type="SUPFAM" id="SSF53328">
    <property type="entry name" value="Formyltransferase"/>
    <property type="match status" value="1"/>
</dbReference>
<dbReference type="AlphaFoldDB" id="A0A3N1P5X5"/>
<organism evidence="3 4">
    <name type="scientific">Gallaecimonas pentaromativorans</name>
    <dbReference type="NCBI Taxonomy" id="584787"/>
    <lineage>
        <taxon>Bacteria</taxon>
        <taxon>Pseudomonadati</taxon>
        <taxon>Pseudomonadota</taxon>
        <taxon>Gammaproteobacteria</taxon>
        <taxon>Enterobacterales</taxon>
        <taxon>Gallaecimonadaceae</taxon>
        <taxon>Gallaecimonas</taxon>
    </lineage>
</organism>
<accession>A0A3N1P5X5</accession>
<dbReference type="Proteomes" id="UP000268033">
    <property type="component" value="Unassembled WGS sequence"/>
</dbReference>
<dbReference type="PANTHER" id="PTHR11138:SF5">
    <property type="entry name" value="METHIONYL-TRNA FORMYLTRANSFERASE, MITOCHONDRIAL"/>
    <property type="match status" value="1"/>
</dbReference>
<comment type="caution">
    <text evidence="3">The sequence shown here is derived from an EMBL/GenBank/DDBJ whole genome shotgun (WGS) entry which is preliminary data.</text>
</comment>
<dbReference type="SUPFAM" id="SSF50486">
    <property type="entry name" value="FMT C-terminal domain-like"/>
    <property type="match status" value="1"/>
</dbReference>
<dbReference type="EMBL" id="RJUL01000009">
    <property type="protein sequence ID" value="ROQ22537.1"/>
    <property type="molecule type" value="Genomic_DNA"/>
</dbReference>
<reference evidence="3 4" key="1">
    <citation type="submission" date="2018-11" db="EMBL/GenBank/DDBJ databases">
        <title>Genomic Encyclopedia of Type Strains, Phase IV (KMG-IV): sequencing the most valuable type-strain genomes for metagenomic binning, comparative biology and taxonomic classification.</title>
        <authorList>
            <person name="Goeker M."/>
        </authorList>
    </citation>
    <scope>NUCLEOTIDE SEQUENCE [LARGE SCALE GENOMIC DNA]</scope>
    <source>
        <strain evidence="3 4">DSM 21945</strain>
    </source>
</reference>
<gene>
    <name evidence="3" type="ORF">EDC28_10922</name>
</gene>
<dbReference type="InterPro" id="IPR036477">
    <property type="entry name" value="Formyl_transf_N_sf"/>
</dbReference>
<dbReference type="InterPro" id="IPR005793">
    <property type="entry name" value="Formyl_trans_C"/>
</dbReference>
<dbReference type="GO" id="GO:0005829">
    <property type="term" value="C:cytosol"/>
    <property type="evidence" value="ECO:0007669"/>
    <property type="project" value="TreeGrafter"/>
</dbReference>
<dbReference type="InterPro" id="IPR002376">
    <property type="entry name" value="Formyl_transf_N"/>
</dbReference>
<protein>
    <submittedName>
        <fullName evidence="3">Methionyl-tRNA formyltransferase</fullName>
    </submittedName>
</protein>
<keyword evidence="4" id="KW-1185">Reference proteome</keyword>
<dbReference type="PANTHER" id="PTHR11138">
    <property type="entry name" value="METHIONYL-TRNA FORMYLTRANSFERASE"/>
    <property type="match status" value="1"/>
</dbReference>
<evidence type="ECO:0000259" key="2">
    <source>
        <dbReference type="Pfam" id="PF02911"/>
    </source>
</evidence>
<evidence type="ECO:0000313" key="4">
    <source>
        <dbReference type="Proteomes" id="UP000268033"/>
    </source>
</evidence>